<evidence type="ECO:0000313" key="2">
    <source>
        <dbReference type="EMBL" id="MBB5048530.1"/>
    </source>
</evidence>
<dbReference type="Proteomes" id="UP000542353">
    <property type="component" value="Unassembled WGS sequence"/>
</dbReference>
<gene>
    <name evidence="2" type="ORF">HNR60_003297</name>
</gene>
<reference evidence="2 3" key="1">
    <citation type="submission" date="2020-08" db="EMBL/GenBank/DDBJ databases">
        <title>Genomic Encyclopedia of Type Strains, Phase IV (KMG-IV): sequencing the most valuable type-strain genomes for metagenomic binning, comparative biology and taxonomic classification.</title>
        <authorList>
            <person name="Goeker M."/>
        </authorList>
    </citation>
    <scope>NUCLEOTIDE SEQUENCE [LARGE SCALE GENOMIC DNA]</scope>
    <source>
        <strain evidence="2 3">DSM 12706</strain>
    </source>
</reference>
<dbReference type="AlphaFoldDB" id="A0A7W8E041"/>
<keyword evidence="3" id="KW-1185">Reference proteome</keyword>
<sequence length="161" mass="17834">MSSFIIVGKRLLPREQIALVESYAPSETTTLQTTRTFQSRVIMINRDSVLLEEAPELFAQASGFRMLDGDRVAFNPVVRFNVETFAPVSGFTPTKPYVTRLRWRDLDGNDQSKLLVTSPDAVLSAVMGDGPAARLPPGRGNGTRPRRARQTSRLKPSLTQS</sequence>
<protein>
    <submittedName>
        <fullName evidence="2">Uncharacterized protein</fullName>
    </submittedName>
</protein>
<comment type="caution">
    <text evidence="2">The sequence shown here is derived from an EMBL/GenBank/DDBJ whole genome shotgun (WGS) entry which is preliminary data.</text>
</comment>
<organism evidence="2 3">
    <name type="scientific">Rhodopseudomonas rhenobacensis</name>
    <dbReference type="NCBI Taxonomy" id="87461"/>
    <lineage>
        <taxon>Bacteria</taxon>
        <taxon>Pseudomonadati</taxon>
        <taxon>Pseudomonadota</taxon>
        <taxon>Alphaproteobacteria</taxon>
        <taxon>Hyphomicrobiales</taxon>
        <taxon>Nitrobacteraceae</taxon>
        <taxon>Rhodopseudomonas</taxon>
    </lineage>
</organism>
<evidence type="ECO:0000313" key="3">
    <source>
        <dbReference type="Proteomes" id="UP000542353"/>
    </source>
</evidence>
<evidence type="ECO:0000256" key="1">
    <source>
        <dbReference type="SAM" id="MobiDB-lite"/>
    </source>
</evidence>
<dbReference type="RefSeq" id="WP_184259343.1">
    <property type="nucleotide sequence ID" value="NZ_JACHIH010000022.1"/>
</dbReference>
<dbReference type="EMBL" id="JACHIH010000022">
    <property type="protein sequence ID" value="MBB5048530.1"/>
    <property type="molecule type" value="Genomic_DNA"/>
</dbReference>
<accession>A0A7W8E041</accession>
<name>A0A7W8E041_9BRAD</name>
<proteinExistence type="predicted"/>
<feature type="region of interest" description="Disordered" evidence="1">
    <location>
        <begin position="128"/>
        <end position="161"/>
    </location>
</feature>